<evidence type="ECO:0000256" key="10">
    <source>
        <dbReference type="SAM" id="MobiDB-lite"/>
    </source>
</evidence>
<keyword evidence="7 9" id="KW-0539">Nucleus</keyword>
<evidence type="ECO:0000256" key="2">
    <source>
        <dbReference type="ARBA" id="ARBA00007337"/>
    </source>
</evidence>
<dbReference type="PRINTS" id="PR00883">
    <property type="entry name" value="NUCLEARHMG"/>
</dbReference>
<dbReference type="InterPro" id="IPR004038">
    <property type="entry name" value="Ribosomal_eL8/eL30/eS12/Gad45"/>
</dbReference>
<dbReference type="AlphaFoldDB" id="A0AAV7YML2"/>
<evidence type="ECO:0000256" key="6">
    <source>
        <dbReference type="ARBA" id="ARBA00023187"/>
    </source>
</evidence>
<comment type="subcellular location">
    <subcellularLocation>
        <location evidence="1 9">Nucleus</location>
        <location evidence="1 9">Nucleolus</location>
    </subcellularLocation>
</comment>
<reference evidence="12" key="1">
    <citation type="submission" date="2022-08" db="EMBL/GenBank/DDBJ databases">
        <title>Novel sulphate-reducing endosymbionts in the free-living metamonad Anaeramoeba.</title>
        <authorList>
            <person name="Jerlstrom-Hultqvist J."/>
            <person name="Cepicka I."/>
            <person name="Gallot-Lavallee L."/>
            <person name="Salas-Leiva D."/>
            <person name="Curtis B.A."/>
            <person name="Zahonova K."/>
            <person name="Pipaliya S."/>
            <person name="Dacks J."/>
            <person name="Roger A.J."/>
        </authorList>
    </citation>
    <scope>NUCLEOTIDE SEQUENCE</scope>
    <source>
        <strain evidence="12">Busselton2</strain>
    </source>
</reference>
<feature type="compositionally biased region" description="Basic and acidic residues" evidence="10">
    <location>
        <begin position="17"/>
        <end position="43"/>
    </location>
</feature>
<comment type="function">
    <text evidence="9">Required for ribosome biogenesis. Part of a complex which catalyzes pseudouridylation of rRNA. This involves the isomerization of uridine such that the ribose is subsequently attached to C5, instead of the normal N1. Pseudouridine ('psi') residues may serve to stabilize the conformation of rRNAs.</text>
</comment>
<evidence type="ECO:0000259" key="11">
    <source>
        <dbReference type="Pfam" id="PF01248"/>
    </source>
</evidence>
<sequence length="190" mass="21720">MSLQNQTTNEKQLLQGEKIEIEDKENESQKQKEEEKEKEKKETQPTVSNRSKTIEIKKINNRVLKPIYEPRAFPKVKKQLMIQILNLCKQANNHKQVKKGANETMKALNKGLSEFVILAADANPLEIVLHLPLLCEDKNVLWCFVPNSIALGRACGFSRPIIASTIIKLEGSELKRQIDSIKKEIQALMF</sequence>
<dbReference type="InterPro" id="IPR029064">
    <property type="entry name" value="Ribosomal_eL30-like_sf"/>
</dbReference>
<dbReference type="SUPFAM" id="SSF55315">
    <property type="entry name" value="L30e-like"/>
    <property type="match status" value="1"/>
</dbReference>
<keyword evidence="4" id="KW-0747">Spliceosome</keyword>
<dbReference type="EMBL" id="JANTQA010000048">
    <property type="protein sequence ID" value="KAJ3431018.1"/>
    <property type="molecule type" value="Genomic_DNA"/>
</dbReference>
<dbReference type="InterPro" id="IPR050257">
    <property type="entry name" value="eL8/uL1-like"/>
</dbReference>
<comment type="caution">
    <text evidence="12">The sequence shown here is derived from an EMBL/GenBank/DDBJ whole genome shotgun (WGS) entry which is preliminary data.</text>
</comment>
<evidence type="ECO:0000256" key="8">
    <source>
        <dbReference type="ARBA" id="ARBA00023274"/>
    </source>
</evidence>
<keyword evidence="3" id="KW-0507">mRNA processing</keyword>
<dbReference type="GO" id="GO:0031120">
    <property type="term" value="P:snRNA pseudouridine synthesis"/>
    <property type="evidence" value="ECO:0007669"/>
    <property type="project" value="UniProtKB-UniRule"/>
</dbReference>
<dbReference type="Pfam" id="PF01248">
    <property type="entry name" value="Ribosomal_L7Ae"/>
    <property type="match status" value="1"/>
</dbReference>
<feature type="domain" description="Ribosomal protein eL8/eL30/eS12/Gadd45" evidence="11">
    <location>
        <begin position="84"/>
        <end position="172"/>
    </location>
</feature>
<feature type="compositionally biased region" description="Polar residues" evidence="10">
    <location>
        <begin position="1"/>
        <end position="12"/>
    </location>
</feature>
<evidence type="ECO:0000313" key="12">
    <source>
        <dbReference type="EMBL" id="KAJ3431018.1"/>
    </source>
</evidence>
<organism evidence="12 13">
    <name type="scientific">Anaeramoeba flamelloides</name>
    <dbReference type="NCBI Taxonomy" id="1746091"/>
    <lineage>
        <taxon>Eukaryota</taxon>
        <taxon>Metamonada</taxon>
        <taxon>Anaeramoebidae</taxon>
        <taxon>Anaeramoeba</taxon>
    </lineage>
</organism>
<comment type="similarity">
    <text evidence="2 9">Belongs to the eukaryotic ribosomal protein eL8 family.</text>
</comment>
<evidence type="ECO:0000256" key="7">
    <source>
        <dbReference type="ARBA" id="ARBA00023242"/>
    </source>
</evidence>
<dbReference type="GO" id="GO:0003723">
    <property type="term" value="F:RNA binding"/>
    <property type="evidence" value="ECO:0007669"/>
    <property type="project" value="UniProtKB-UniRule"/>
</dbReference>
<dbReference type="GO" id="GO:0031429">
    <property type="term" value="C:box H/ACA snoRNP complex"/>
    <property type="evidence" value="ECO:0007669"/>
    <property type="project" value="UniProtKB-UniRule"/>
</dbReference>
<dbReference type="GO" id="GO:0000398">
    <property type="term" value="P:mRNA splicing, via spliceosome"/>
    <property type="evidence" value="ECO:0007669"/>
    <property type="project" value="UniProtKB-UniRule"/>
</dbReference>
<dbReference type="FunFam" id="3.30.1330.30:FF:000002">
    <property type="entry name" value="NHP2-like protein 1 homolog"/>
    <property type="match status" value="1"/>
</dbReference>
<evidence type="ECO:0000256" key="9">
    <source>
        <dbReference type="RuleBase" id="RU366039"/>
    </source>
</evidence>
<evidence type="ECO:0000256" key="1">
    <source>
        <dbReference type="ARBA" id="ARBA00004604"/>
    </source>
</evidence>
<dbReference type="Gene3D" id="3.30.1330.30">
    <property type="match status" value="1"/>
</dbReference>
<gene>
    <name evidence="12" type="ORF">M0812_02694</name>
</gene>
<dbReference type="Proteomes" id="UP001146793">
    <property type="component" value="Unassembled WGS sequence"/>
</dbReference>
<comment type="function">
    <text evidence="9">Common component of the spliceosome and rRNA processing machinery.</text>
</comment>
<protein>
    <recommendedName>
        <fullName evidence="9">H/ACA ribonucleoprotein complex subunit 2</fullName>
    </recommendedName>
    <alternativeName>
        <fullName evidence="9">Nucleolar protein family A member 2</fullName>
    </alternativeName>
</protein>
<keyword evidence="5 9" id="KW-0694">RNA-binding</keyword>
<evidence type="ECO:0000313" key="13">
    <source>
        <dbReference type="Proteomes" id="UP001146793"/>
    </source>
</evidence>
<name>A0AAV7YML2_9EUKA</name>
<dbReference type="GO" id="GO:0005681">
    <property type="term" value="C:spliceosomal complex"/>
    <property type="evidence" value="ECO:0007669"/>
    <property type="project" value="UniProtKB-KW"/>
</dbReference>
<evidence type="ECO:0000256" key="3">
    <source>
        <dbReference type="ARBA" id="ARBA00022664"/>
    </source>
</evidence>
<dbReference type="InterPro" id="IPR002415">
    <property type="entry name" value="H/ACA_rnp_Nhp2-like"/>
</dbReference>
<evidence type="ECO:0000256" key="5">
    <source>
        <dbReference type="ARBA" id="ARBA00022884"/>
    </source>
</evidence>
<evidence type="ECO:0000256" key="4">
    <source>
        <dbReference type="ARBA" id="ARBA00022728"/>
    </source>
</evidence>
<accession>A0AAV7YML2</accession>
<feature type="region of interest" description="Disordered" evidence="10">
    <location>
        <begin position="1"/>
        <end position="52"/>
    </location>
</feature>
<proteinExistence type="inferred from homology"/>
<dbReference type="InterPro" id="IPR018492">
    <property type="entry name" value="Ribosomal_eL8/Nhp2"/>
</dbReference>
<keyword evidence="6" id="KW-0508">mRNA splicing</keyword>
<keyword evidence="8 9" id="KW-0687">Ribonucleoprotein</keyword>
<dbReference type="PANTHER" id="PTHR23105">
    <property type="entry name" value="RIBOSOMAL PROTEIN L7AE FAMILY MEMBER"/>
    <property type="match status" value="1"/>
</dbReference>
<dbReference type="PRINTS" id="PR00881">
    <property type="entry name" value="L7ARS6FAMILY"/>
</dbReference>